<keyword evidence="3" id="KW-1185">Reference proteome</keyword>
<evidence type="ECO:0000313" key="3">
    <source>
        <dbReference type="Proteomes" id="UP000053647"/>
    </source>
</evidence>
<feature type="compositionally biased region" description="Basic and acidic residues" evidence="1">
    <location>
        <begin position="69"/>
        <end position="91"/>
    </location>
</feature>
<dbReference type="AlphaFoldDB" id="A0A0C9SZ81"/>
<gene>
    <name evidence="2" type="ORF">PAXINDRAFT_22305</name>
</gene>
<dbReference type="HOGENOM" id="CLU_2427679_0_0_1"/>
<evidence type="ECO:0000313" key="2">
    <source>
        <dbReference type="EMBL" id="KIJ04408.1"/>
    </source>
</evidence>
<feature type="region of interest" description="Disordered" evidence="1">
    <location>
        <begin position="1"/>
        <end position="45"/>
    </location>
</feature>
<sequence>MHCKRGHPSSIDAQHEHAEDEETREGRKGNVPTTSTRQQPHIHAKHCTLMQGIDSLVCTTSAATPAIDVQHDIQRDEEAREGGKGKGDEEK</sequence>
<evidence type="ECO:0000256" key="1">
    <source>
        <dbReference type="SAM" id="MobiDB-lite"/>
    </source>
</evidence>
<reference evidence="2 3" key="1">
    <citation type="submission" date="2014-06" db="EMBL/GenBank/DDBJ databases">
        <authorList>
            <consortium name="DOE Joint Genome Institute"/>
            <person name="Kuo A."/>
            <person name="Kohler A."/>
            <person name="Nagy L.G."/>
            <person name="Floudas D."/>
            <person name="Copeland A."/>
            <person name="Barry K.W."/>
            <person name="Cichocki N."/>
            <person name="Veneault-Fourrey C."/>
            <person name="LaButti K."/>
            <person name="Lindquist E.A."/>
            <person name="Lipzen A."/>
            <person name="Lundell T."/>
            <person name="Morin E."/>
            <person name="Murat C."/>
            <person name="Sun H."/>
            <person name="Tunlid A."/>
            <person name="Henrissat B."/>
            <person name="Grigoriev I.V."/>
            <person name="Hibbett D.S."/>
            <person name="Martin F."/>
            <person name="Nordberg H.P."/>
            <person name="Cantor M.N."/>
            <person name="Hua S.X."/>
        </authorList>
    </citation>
    <scope>NUCLEOTIDE SEQUENCE [LARGE SCALE GENOMIC DNA]</scope>
    <source>
        <strain evidence="2 3">ATCC 200175</strain>
    </source>
</reference>
<accession>A0A0C9SZ81</accession>
<reference evidence="3" key="2">
    <citation type="submission" date="2015-01" db="EMBL/GenBank/DDBJ databases">
        <title>Evolutionary Origins and Diversification of the Mycorrhizal Mutualists.</title>
        <authorList>
            <consortium name="DOE Joint Genome Institute"/>
            <consortium name="Mycorrhizal Genomics Consortium"/>
            <person name="Kohler A."/>
            <person name="Kuo A."/>
            <person name="Nagy L.G."/>
            <person name="Floudas D."/>
            <person name="Copeland A."/>
            <person name="Barry K.W."/>
            <person name="Cichocki N."/>
            <person name="Veneault-Fourrey C."/>
            <person name="LaButti K."/>
            <person name="Lindquist E.A."/>
            <person name="Lipzen A."/>
            <person name="Lundell T."/>
            <person name="Morin E."/>
            <person name="Murat C."/>
            <person name="Riley R."/>
            <person name="Ohm R."/>
            <person name="Sun H."/>
            <person name="Tunlid A."/>
            <person name="Henrissat B."/>
            <person name="Grigoriev I.V."/>
            <person name="Hibbett D.S."/>
            <person name="Martin F."/>
        </authorList>
    </citation>
    <scope>NUCLEOTIDE SEQUENCE [LARGE SCALE GENOMIC DNA]</scope>
    <source>
        <strain evidence="3">ATCC 200175</strain>
    </source>
</reference>
<proteinExistence type="predicted"/>
<organism evidence="2 3">
    <name type="scientific">Paxillus involutus ATCC 200175</name>
    <dbReference type="NCBI Taxonomy" id="664439"/>
    <lineage>
        <taxon>Eukaryota</taxon>
        <taxon>Fungi</taxon>
        <taxon>Dikarya</taxon>
        <taxon>Basidiomycota</taxon>
        <taxon>Agaricomycotina</taxon>
        <taxon>Agaricomycetes</taxon>
        <taxon>Agaricomycetidae</taxon>
        <taxon>Boletales</taxon>
        <taxon>Paxilineae</taxon>
        <taxon>Paxillaceae</taxon>
        <taxon>Paxillus</taxon>
    </lineage>
</organism>
<protein>
    <submittedName>
        <fullName evidence="2">Uncharacterized protein</fullName>
    </submittedName>
</protein>
<dbReference type="Proteomes" id="UP000053647">
    <property type="component" value="Unassembled WGS sequence"/>
</dbReference>
<feature type="compositionally biased region" description="Basic and acidic residues" evidence="1">
    <location>
        <begin position="13"/>
        <end position="28"/>
    </location>
</feature>
<feature type="region of interest" description="Disordered" evidence="1">
    <location>
        <begin position="65"/>
        <end position="91"/>
    </location>
</feature>
<name>A0A0C9SZ81_PAXIN</name>
<dbReference type="EMBL" id="KN821860">
    <property type="protein sequence ID" value="KIJ04408.1"/>
    <property type="molecule type" value="Genomic_DNA"/>
</dbReference>